<name>A0ABQ0A9C3_9GAMM</name>
<keyword evidence="2" id="KW-0012">Acyltransferase</keyword>
<dbReference type="InterPro" id="IPR016181">
    <property type="entry name" value="Acyl_CoA_acyltransferase"/>
</dbReference>
<feature type="domain" description="N-acetyltransferase" evidence="3">
    <location>
        <begin position="18"/>
        <end position="164"/>
    </location>
</feature>
<evidence type="ECO:0000256" key="2">
    <source>
        <dbReference type="ARBA" id="ARBA00023315"/>
    </source>
</evidence>
<gene>
    <name evidence="4" type="ORF">NBRC116591_20610</name>
</gene>
<dbReference type="PROSITE" id="PS51186">
    <property type="entry name" value="GNAT"/>
    <property type="match status" value="1"/>
</dbReference>
<protein>
    <recommendedName>
        <fullName evidence="3">N-acetyltransferase domain-containing protein</fullName>
    </recommendedName>
</protein>
<evidence type="ECO:0000313" key="5">
    <source>
        <dbReference type="Proteomes" id="UP001465153"/>
    </source>
</evidence>
<sequence length="164" mass="18964">MVNKAFSLLTGRYKQTKMNIHAVEEKDLEDLKRIAKAALFHSVDAPDDEKERLLPHILNDIEKAICLDEKIYLKYVGSEIQGFILIKHYWNLSQLFIDPKFQSLGLGGALLTEALLRIRNRENSGYVRLNSSDNAVGFYQKYGFVQDNSRQPKSKWSVPMEIRF</sequence>
<dbReference type="EMBL" id="BAABWN010000006">
    <property type="protein sequence ID" value="GAA6168250.1"/>
    <property type="molecule type" value="Genomic_DNA"/>
</dbReference>
<evidence type="ECO:0000256" key="1">
    <source>
        <dbReference type="ARBA" id="ARBA00022679"/>
    </source>
</evidence>
<organism evidence="4 5">
    <name type="scientific">Sessilibacter corallicola</name>
    <dbReference type="NCBI Taxonomy" id="2904075"/>
    <lineage>
        <taxon>Bacteria</taxon>
        <taxon>Pseudomonadati</taxon>
        <taxon>Pseudomonadota</taxon>
        <taxon>Gammaproteobacteria</taxon>
        <taxon>Cellvibrionales</taxon>
        <taxon>Cellvibrionaceae</taxon>
        <taxon>Sessilibacter</taxon>
    </lineage>
</organism>
<keyword evidence="5" id="KW-1185">Reference proteome</keyword>
<dbReference type="Gene3D" id="3.40.630.30">
    <property type="match status" value="1"/>
</dbReference>
<dbReference type="PANTHER" id="PTHR43800">
    <property type="entry name" value="PEPTIDYL-LYSINE N-ACETYLTRANSFERASE YJAB"/>
    <property type="match status" value="1"/>
</dbReference>
<dbReference type="SUPFAM" id="SSF55729">
    <property type="entry name" value="Acyl-CoA N-acyltransferases (Nat)"/>
    <property type="match status" value="1"/>
</dbReference>
<dbReference type="PANTHER" id="PTHR43800:SF1">
    <property type="entry name" value="PEPTIDYL-LYSINE N-ACETYLTRANSFERASE YJAB"/>
    <property type="match status" value="1"/>
</dbReference>
<reference evidence="4 5" key="1">
    <citation type="submission" date="2024-04" db="EMBL/GenBank/DDBJ databases">
        <title>Draft genome sequence of Sessilibacter corallicola NBRC 116591.</title>
        <authorList>
            <person name="Miyakawa T."/>
            <person name="Kusuya Y."/>
            <person name="Miura T."/>
        </authorList>
    </citation>
    <scope>NUCLEOTIDE SEQUENCE [LARGE SCALE GENOMIC DNA]</scope>
    <source>
        <strain evidence="4 5">KU-00831-HH</strain>
    </source>
</reference>
<evidence type="ECO:0000259" key="3">
    <source>
        <dbReference type="PROSITE" id="PS51186"/>
    </source>
</evidence>
<dbReference type="Pfam" id="PF13673">
    <property type="entry name" value="Acetyltransf_10"/>
    <property type="match status" value="1"/>
</dbReference>
<evidence type="ECO:0000313" key="4">
    <source>
        <dbReference type="EMBL" id="GAA6168250.1"/>
    </source>
</evidence>
<dbReference type="InterPro" id="IPR000182">
    <property type="entry name" value="GNAT_dom"/>
</dbReference>
<dbReference type="CDD" id="cd04301">
    <property type="entry name" value="NAT_SF"/>
    <property type="match status" value="1"/>
</dbReference>
<dbReference type="Proteomes" id="UP001465153">
    <property type="component" value="Unassembled WGS sequence"/>
</dbReference>
<keyword evidence="1" id="KW-0808">Transferase</keyword>
<accession>A0ABQ0A9C3</accession>
<proteinExistence type="predicted"/>
<comment type="caution">
    <text evidence="4">The sequence shown here is derived from an EMBL/GenBank/DDBJ whole genome shotgun (WGS) entry which is preliminary data.</text>
</comment>